<name>A0A2H0N2Y3_9BACT</name>
<feature type="transmembrane region" description="Helical" evidence="8">
    <location>
        <begin position="137"/>
        <end position="159"/>
    </location>
</feature>
<feature type="domain" description="Type II secretion system protein GspF" evidence="9">
    <location>
        <begin position="243"/>
        <end position="366"/>
    </location>
</feature>
<feature type="transmembrane region" description="Helical" evidence="8">
    <location>
        <begin position="191"/>
        <end position="210"/>
    </location>
</feature>
<evidence type="ECO:0000256" key="5">
    <source>
        <dbReference type="ARBA" id="ARBA00022692"/>
    </source>
</evidence>
<keyword evidence="5 8" id="KW-0812">Transmembrane</keyword>
<evidence type="ECO:0000256" key="2">
    <source>
        <dbReference type="ARBA" id="ARBA00005745"/>
    </source>
</evidence>
<evidence type="ECO:0000256" key="8">
    <source>
        <dbReference type="SAM" id="Phobius"/>
    </source>
</evidence>
<organism evidence="10 11">
    <name type="scientific">Candidatus Magasanikbacteria bacterium CG11_big_fil_rev_8_21_14_0_20_43_7</name>
    <dbReference type="NCBI Taxonomy" id="1974654"/>
    <lineage>
        <taxon>Bacteria</taxon>
        <taxon>Candidatus Magasanikiibacteriota</taxon>
    </lineage>
</organism>
<proteinExistence type="inferred from homology"/>
<evidence type="ECO:0000256" key="7">
    <source>
        <dbReference type="ARBA" id="ARBA00023136"/>
    </source>
</evidence>
<comment type="similarity">
    <text evidence="2">Belongs to the GSP F family.</text>
</comment>
<dbReference type="GO" id="GO:0005886">
    <property type="term" value="C:plasma membrane"/>
    <property type="evidence" value="ECO:0007669"/>
    <property type="project" value="UniProtKB-SubCell"/>
</dbReference>
<dbReference type="InterPro" id="IPR003004">
    <property type="entry name" value="GspF/PilC"/>
</dbReference>
<evidence type="ECO:0000256" key="1">
    <source>
        <dbReference type="ARBA" id="ARBA00004429"/>
    </source>
</evidence>
<dbReference type="EMBL" id="PCWM01000024">
    <property type="protein sequence ID" value="PIR03252.1"/>
    <property type="molecule type" value="Genomic_DNA"/>
</dbReference>
<keyword evidence="7 8" id="KW-0472">Membrane</keyword>
<dbReference type="PANTHER" id="PTHR30012:SF0">
    <property type="entry name" value="TYPE II SECRETION SYSTEM PROTEIN F-RELATED"/>
    <property type="match status" value="1"/>
</dbReference>
<keyword evidence="6 8" id="KW-1133">Transmembrane helix</keyword>
<evidence type="ECO:0000256" key="4">
    <source>
        <dbReference type="ARBA" id="ARBA00022519"/>
    </source>
</evidence>
<dbReference type="AlphaFoldDB" id="A0A2H0N2Y3"/>
<dbReference type="Pfam" id="PF00482">
    <property type="entry name" value="T2SSF"/>
    <property type="match status" value="2"/>
</dbReference>
<evidence type="ECO:0000256" key="6">
    <source>
        <dbReference type="ARBA" id="ARBA00022989"/>
    </source>
</evidence>
<dbReference type="InterPro" id="IPR018076">
    <property type="entry name" value="T2SS_GspF_dom"/>
</dbReference>
<evidence type="ECO:0000313" key="10">
    <source>
        <dbReference type="EMBL" id="PIR03252.1"/>
    </source>
</evidence>
<feature type="domain" description="Type II secretion system protein GspF" evidence="9">
    <location>
        <begin position="37"/>
        <end position="160"/>
    </location>
</feature>
<evidence type="ECO:0000313" key="11">
    <source>
        <dbReference type="Proteomes" id="UP000229782"/>
    </source>
</evidence>
<keyword evidence="4" id="KW-0997">Cell inner membrane</keyword>
<dbReference type="FunFam" id="1.20.81.30:FF:000001">
    <property type="entry name" value="Type II secretion system protein F"/>
    <property type="match status" value="2"/>
</dbReference>
<dbReference type="InterPro" id="IPR042094">
    <property type="entry name" value="T2SS_GspF_sf"/>
</dbReference>
<protein>
    <recommendedName>
        <fullName evidence="9">Type II secretion system protein GspF domain-containing protein</fullName>
    </recommendedName>
</protein>
<sequence>MFGKKKKKRELSAFEIKANDWVAKHLTRISFTEKMFFVDHLKVMIHAGLSLVESLEILSKETGNKALKMVIGKITVEVNEGKQLSEVLFKHPKVFPPIYVKMIEAGEIGGKLEESLTQVALQMKKTHNLQSSIRGAMIYPCVILLVMTGIGVLMTTVILPKLLTIFDEFDSELPLATRILMVVTNFMSNPVNLTLLATSIIAFVVGFVFLMRHAPRFRIFIHGMLLHLPIVGSVIRKVNLARFSLTLSSLMKSAIPIVNAVAITAETCGNVRYRMSLMKSSKQIETGVPLSDTLRGYEKLYPPMVTEMIMVGERTGEIEGLLTELATFYNDDVDKTMKNFTTIIEPVLIVTLGLVVGGVAVAVIMPMYSLVQNF</sequence>
<comment type="caution">
    <text evidence="10">The sequence shown here is derived from an EMBL/GenBank/DDBJ whole genome shotgun (WGS) entry which is preliminary data.</text>
</comment>
<dbReference type="Proteomes" id="UP000229782">
    <property type="component" value="Unassembled WGS sequence"/>
</dbReference>
<dbReference type="PRINTS" id="PR00812">
    <property type="entry name" value="BCTERIALGSPF"/>
</dbReference>
<gene>
    <name evidence="10" type="ORF">COV60_01295</name>
</gene>
<feature type="transmembrane region" description="Helical" evidence="8">
    <location>
        <begin position="347"/>
        <end position="368"/>
    </location>
</feature>
<reference evidence="10 11" key="1">
    <citation type="submission" date="2017-09" db="EMBL/GenBank/DDBJ databases">
        <title>Depth-based differentiation of microbial function through sediment-hosted aquifers and enrichment of novel symbionts in the deep terrestrial subsurface.</title>
        <authorList>
            <person name="Probst A.J."/>
            <person name="Ladd B."/>
            <person name="Jarett J.K."/>
            <person name="Geller-Mcgrath D.E."/>
            <person name="Sieber C.M."/>
            <person name="Emerson J.B."/>
            <person name="Anantharaman K."/>
            <person name="Thomas B.C."/>
            <person name="Malmstrom R."/>
            <person name="Stieglmeier M."/>
            <person name="Klingl A."/>
            <person name="Woyke T."/>
            <person name="Ryan C.M."/>
            <person name="Banfield J.F."/>
        </authorList>
    </citation>
    <scope>NUCLEOTIDE SEQUENCE [LARGE SCALE GENOMIC DNA]</scope>
    <source>
        <strain evidence="10">CG11_big_fil_rev_8_21_14_0_20_43_7</strain>
    </source>
</reference>
<comment type="subcellular location">
    <subcellularLocation>
        <location evidence="1">Cell inner membrane</location>
        <topology evidence="1">Multi-pass membrane protein</topology>
    </subcellularLocation>
</comment>
<dbReference type="GO" id="GO:0015628">
    <property type="term" value="P:protein secretion by the type II secretion system"/>
    <property type="evidence" value="ECO:0007669"/>
    <property type="project" value="TreeGrafter"/>
</dbReference>
<dbReference type="PANTHER" id="PTHR30012">
    <property type="entry name" value="GENERAL SECRETION PATHWAY PROTEIN"/>
    <property type="match status" value="1"/>
</dbReference>
<keyword evidence="3" id="KW-1003">Cell membrane</keyword>
<evidence type="ECO:0000259" key="9">
    <source>
        <dbReference type="Pfam" id="PF00482"/>
    </source>
</evidence>
<evidence type="ECO:0000256" key="3">
    <source>
        <dbReference type="ARBA" id="ARBA00022475"/>
    </source>
</evidence>
<dbReference type="Gene3D" id="1.20.81.30">
    <property type="entry name" value="Type II secretion system (T2SS), domain F"/>
    <property type="match status" value="2"/>
</dbReference>
<accession>A0A2H0N2Y3</accession>